<evidence type="ECO:0000256" key="8">
    <source>
        <dbReference type="ARBA" id="ARBA00022989"/>
    </source>
</evidence>
<keyword evidence="4" id="KW-0328">Glycosyltransferase</keyword>
<comment type="similarity">
    <text evidence="3">Belongs to the glycosyltransferase GT106 family.</text>
</comment>
<dbReference type="CDD" id="cd11299">
    <property type="entry name" value="O-FucT_plant"/>
    <property type="match status" value="1"/>
</dbReference>
<dbReference type="GO" id="GO:0005737">
    <property type="term" value="C:cytoplasm"/>
    <property type="evidence" value="ECO:0007669"/>
    <property type="project" value="TreeGrafter"/>
</dbReference>
<dbReference type="PANTHER" id="PTHR31741">
    <property type="entry name" value="OS02G0726500 PROTEIN-RELATED"/>
    <property type="match status" value="1"/>
</dbReference>
<feature type="compositionally biased region" description="Low complexity" evidence="14">
    <location>
        <begin position="65"/>
        <end position="83"/>
    </location>
</feature>
<accession>A0AAE0AE12</accession>
<keyword evidence="9 15" id="KW-0472">Membrane</keyword>
<comment type="pathway">
    <text evidence="2">Glycan metabolism.</text>
</comment>
<evidence type="ECO:0000256" key="13">
    <source>
        <dbReference type="ARBA" id="ARBA00030350"/>
    </source>
</evidence>
<keyword evidence="5" id="KW-0808">Transferase</keyword>
<evidence type="ECO:0000256" key="12">
    <source>
        <dbReference type="ARBA" id="ARBA00023277"/>
    </source>
</evidence>
<evidence type="ECO:0000256" key="15">
    <source>
        <dbReference type="SAM" id="Phobius"/>
    </source>
</evidence>
<organism evidence="16 17">
    <name type="scientific">Dipteronia sinensis</name>
    <dbReference type="NCBI Taxonomy" id="43782"/>
    <lineage>
        <taxon>Eukaryota</taxon>
        <taxon>Viridiplantae</taxon>
        <taxon>Streptophyta</taxon>
        <taxon>Embryophyta</taxon>
        <taxon>Tracheophyta</taxon>
        <taxon>Spermatophyta</taxon>
        <taxon>Magnoliopsida</taxon>
        <taxon>eudicotyledons</taxon>
        <taxon>Gunneridae</taxon>
        <taxon>Pentapetalae</taxon>
        <taxon>rosids</taxon>
        <taxon>malvids</taxon>
        <taxon>Sapindales</taxon>
        <taxon>Sapindaceae</taxon>
        <taxon>Hippocastanoideae</taxon>
        <taxon>Acereae</taxon>
        <taxon>Dipteronia</taxon>
    </lineage>
</organism>
<dbReference type="EMBL" id="JANJYJ010000005">
    <property type="protein sequence ID" value="KAK3211495.1"/>
    <property type="molecule type" value="Genomic_DNA"/>
</dbReference>
<dbReference type="InterPro" id="IPR019378">
    <property type="entry name" value="GDP-Fuc_O-FucTrfase"/>
</dbReference>
<dbReference type="Proteomes" id="UP001281410">
    <property type="component" value="Unassembled WGS sequence"/>
</dbReference>
<evidence type="ECO:0000256" key="4">
    <source>
        <dbReference type="ARBA" id="ARBA00022676"/>
    </source>
</evidence>
<dbReference type="FunFam" id="3.40.50.11350:FF:000011">
    <property type="entry name" value="O-fucosyltransferase 28"/>
    <property type="match status" value="1"/>
</dbReference>
<comment type="caution">
    <text evidence="16">The sequence shown here is derived from an EMBL/GenBank/DDBJ whole genome shotgun (WGS) entry which is preliminary data.</text>
</comment>
<dbReference type="AlphaFoldDB" id="A0AAE0AE12"/>
<evidence type="ECO:0000256" key="6">
    <source>
        <dbReference type="ARBA" id="ARBA00022692"/>
    </source>
</evidence>
<name>A0AAE0AE12_9ROSI</name>
<dbReference type="InterPro" id="IPR024709">
    <property type="entry name" value="FucosylTrfase_pln"/>
</dbReference>
<keyword evidence="8 15" id="KW-1133">Transmembrane helix</keyword>
<dbReference type="GO" id="GO:0006004">
    <property type="term" value="P:fucose metabolic process"/>
    <property type="evidence" value="ECO:0007669"/>
    <property type="project" value="UniProtKB-KW"/>
</dbReference>
<evidence type="ECO:0000256" key="2">
    <source>
        <dbReference type="ARBA" id="ARBA00004881"/>
    </source>
</evidence>
<evidence type="ECO:0000256" key="9">
    <source>
        <dbReference type="ARBA" id="ARBA00023136"/>
    </source>
</evidence>
<evidence type="ECO:0000256" key="1">
    <source>
        <dbReference type="ARBA" id="ARBA00004606"/>
    </source>
</evidence>
<dbReference type="GO" id="GO:0016020">
    <property type="term" value="C:membrane"/>
    <property type="evidence" value="ECO:0007669"/>
    <property type="project" value="UniProtKB-SubCell"/>
</dbReference>
<keyword evidence="10" id="KW-0325">Glycoprotein</keyword>
<feature type="transmembrane region" description="Helical" evidence="15">
    <location>
        <begin position="20"/>
        <end position="41"/>
    </location>
</feature>
<keyword evidence="11" id="KW-0294">Fucose metabolism</keyword>
<keyword evidence="6 15" id="KW-0812">Transmembrane</keyword>
<feature type="compositionally biased region" description="Basic and acidic residues" evidence="14">
    <location>
        <begin position="53"/>
        <end position="64"/>
    </location>
</feature>
<gene>
    <name evidence="16" type="ORF">Dsin_016201</name>
</gene>
<reference evidence="16" key="1">
    <citation type="journal article" date="2023" name="Plant J.">
        <title>Genome sequences and population genomics provide insights into the demographic history, inbreeding, and mutation load of two 'living fossil' tree species of Dipteronia.</title>
        <authorList>
            <person name="Feng Y."/>
            <person name="Comes H.P."/>
            <person name="Chen J."/>
            <person name="Zhu S."/>
            <person name="Lu R."/>
            <person name="Zhang X."/>
            <person name="Li P."/>
            <person name="Qiu J."/>
            <person name="Olsen K.M."/>
            <person name="Qiu Y."/>
        </authorList>
    </citation>
    <scope>NUCLEOTIDE SEQUENCE</scope>
    <source>
        <strain evidence="16">NBL</strain>
    </source>
</reference>
<dbReference type="GO" id="GO:0005634">
    <property type="term" value="C:nucleus"/>
    <property type="evidence" value="ECO:0007669"/>
    <property type="project" value="TreeGrafter"/>
</dbReference>
<protein>
    <recommendedName>
        <fullName evidence="13">O-fucosyltransferase family protein</fullName>
    </recommendedName>
</protein>
<evidence type="ECO:0000256" key="14">
    <source>
        <dbReference type="SAM" id="MobiDB-lite"/>
    </source>
</evidence>
<evidence type="ECO:0000313" key="17">
    <source>
        <dbReference type="Proteomes" id="UP001281410"/>
    </source>
</evidence>
<keyword evidence="17" id="KW-1185">Reference proteome</keyword>
<keyword evidence="7" id="KW-0735">Signal-anchor</keyword>
<feature type="region of interest" description="Disordered" evidence="14">
    <location>
        <begin position="50"/>
        <end position="84"/>
    </location>
</feature>
<evidence type="ECO:0000256" key="3">
    <source>
        <dbReference type="ARBA" id="ARBA00007737"/>
    </source>
</evidence>
<evidence type="ECO:0000256" key="5">
    <source>
        <dbReference type="ARBA" id="ARBA00022679"/>
    </source>
</evidence>
<sequence>MVNHRGGSYHTRGFSRRPSFFTIITLCIILLSSCSIFIFLVSTRNISDDDDDDHHKDPLVEHFNSHSQSQSQSQSNFQSGSQSLPVPDEQLWDASFSYGLHPCVKPTSKYKAAQGSDRYITVRSNGGLNQMRTGISDMVAVAYIMNATLVIPQLDKRSFWKDSSTFSDIFDELHFITSLQGDLRIVGELPKELESVPRARKHFTSWSSMGYYEEMTESLKDYQVIHVAKSDSRLANNDLPLDIQRLRCRTLYHALRFSPPIEILGKKLVERLRSRGGRYIALHLRYEKDMLSFTGCTYGLTEAESEELRIMRENTNHWKVKKINSTEQRIGGLCPLTPKEVGIFLQALGYPPSTLIYIAAGEIYGGNTHLSELMSRFPNLVFKETLATKEELKAFARHATQTAALDYIISVESDVFVPSYSGNMARAVEGHRRFLGHLKTITPDRKGLVKLFDKLEIGKLREGWSSLSSLVQKMHKSWQGAPRKRRVALPGLKGKARLRTEESFYENPYPECICSSKAEYEMR</sequence>
<comment type="subcellular location">
    <subcellularLocation>
        <location evidence="1">Membrane</location>
        <topology evidence="1">Single-pass type II membrane protein</topology>
    </subcellularLocation>
</comment>
<dbReference type="PIRSF" id="PIRSF009360">
    <property type="entry name" value="UCP009360"/>
    <property type="match status" value="1"/>
</dbReference>
<dbReference type="GO" id="GO:0016757">
    <property type="term" value="F:glycosyltransferase activity"/>
    <property type="evidence" value="ECO:0007669"/>
    <property type="project" value="UniProtKB-KW"/>
</dbReference>
<proteinExistence type="inferred from homology"/>
<evidence type="ECO:0000256" key="10">
    <source>
        <dbReference type="ARBA" id="ARBA00023180"/>
    </source>
</evidence>
<keyword evidence="12" id="KW-0119">Carbohydrate metabolism</keyword>
<dbReference type="PANTHER" id="PTHR31741:SF15">
    <property type="entry name" value="O-FUCOSYLTRANSFERASE 38"/>
    <property type="match status" value="1"/>
</dbReference>
<evidence type="ECO:0000256" key="11">
    <source>
        <dbReference type="ARBA" id="ARBA00023253"/>
    </source>
</evidence>
<evidence type="ECO:0000256" key="7">
    <source>
        <dbReference type="ARBA" id="ARBA00022968"/>
    </source>
</evidence>
<dbReference type="PROSITE" id="PS51257">
    <property type="entry name" value="PROKAR_LIPOPROTEIN"/>
    <property type="match status" value="1"/>
</dbReference>
<dbReference type="Pfam" id="PF10250">
    <property type="entry name" value="O-FucT"/>
    <property type="match status" value="1"/>
</dbReference>
<evidence type="ECO:0000313" key="16">
    <source>
        <dbReference type="EMBL" id="KAK3211495.1"/>
    </source>
</evidence>